<feature type="transmembrane region" description="Helical" evidence="8">
    <location>
        <begin position="112"/>
        <end position="130"/>
    </location>
</feature>
<feature type="region of interest" description="Disordered" evidence="7">
    <location>
        <begin position="521"/>
        <end position="594"/>
    </location>
</feature>
<dbReference type="Gene3D" id="1.20.1250.20">
    <property type="entry name" value="MFS general substrate transporter like domains"/>
    <property type="match status" value="1"/>
</dbReference>
<feature type="compositionally biased region" description="Polar residues" evidence="7">
    <location>
        <begin position="526"/>
        <end position="535"/>
    </location>
</feature>
<dbReference type="PROSITE" id="PS50850">
    <property type="entry name" value="MFS"/>
    <property type="match status" value="1"/>
</dbReference>
<feature type="transmembrane region" description="Helical" evidence="8">
    <location>
        <begin position="284"/>
        <end position="309"/>
    </location>
</feature>
<evidence type="ECO:0000256" key="3">
    <source>
        <dbReference type="ARBA" id="ARBA00022448"/>
    </source>
</evidence>
<dbReference type="AlphaFoldDB" id="A0A9P8TP30"/>
<dbReference type="PANTHER" id="PTHR48022">
    <property type="entry name" value="PLASTIDIC GLUCOSE TRANSPORTER 4"/>
    <property type="match status" value="1"/>
</dbReference>
<dbReference type="Pfam" id="PF00083">
    <property type="entry name" value="Sugar_tr"/>
    <property type="match status" value="1"/>
</dbReference>
<comment type="caution">
    <text evidence="10">The sequence shown here is derived from an EMBL/GenBank/DDBJ whole genome shotgun (WGS) entry which is preliminary data.</text>
</comment>
<dbReference type="EMBL" id="JAEUBG010001697">
    <property type="protein sequence ID" value="KAH3685981.1"/>
    <property type="molecule type" value="Genomic_DNA"/>
</dbReference>
<feature type="transmembrane region" description="Helical" evidence="8">
    <location>
        <begin position="86"/>
        <end position="106"/>
    </location>
</feature>
<dbReference type="GO" id="GO:0005351">
    <property type="term" value="F:carbohydrate:proton symporter activity"/>
    <property type="evidence" value="ECO:0007669"/>
    <property type="project" value="TreeGrafter"/>
</dbReference>
<keyword evidence="4 8" id="KW-0812">Transmembrane</keyword>
<reference evidence="10" key="1">
    <citation type="journal article" date="2021" name="Open Biol.">
        <title>Shared evolutionary footprints suggest mitochondrial oxidative damage underlies multiple complex I losses in fungi.</title>
        <authorList>
            <person name="Schikora-Tamarit M.A."/>
            <person name="Marcet-Houben M."/>
            <person name="Nosek J."/>
            <person name="Gabaldon T."/>
        </authorList>
    </citation>
    <scope>NUCLEOTIDE SEQUENCE</scope>
    <source>
        <strain evidence="10">CBS2887</strain>
    </source>
</reference>
<evidence type="ECO:0000256" key="8">
    <source>
        <dbReference type="SAM" id="Phobius"/>
    </source>
</evidence>
<feature type="transmembrane region" description="Helical" evidence="8">
    <location>
        <begin position="393"/>
        <end position="420"/>
    </location>
</feature>
<keyword evidence="5 8" id="KW-1133">Transmembrane helix</keyword>
<dbReference type="PRINTS" id="PR00171">
    <property type="entry name" value="SUGRTRNSPORT"/>
</dbReference>
<organism evidence="10 11">
    <name type="scientific">Wickerhamomyces pijperi</name>
    <name type="common">Yeast</name>
    <name type="synonym">Pichia pijperi</name>
    <dbReference type="NCBI Taxonomy" id="599730"/>
    <lineage>
        <taxon>Eukaryota</taxon>
        <taxon>Fungi</taxon>
        <taxon>Dikarya</taxon>
        <taxon>Ascomycota</taxon>
        <taxon>Saccharomycotina</taxon>
        <taxon>Saccharomycetes</taxon>
        <taxon>Phaffomycetales</taxon>
        <taxon>Wickerhamomycetaceae</taxon>
        <taxon>Wickerhamomyces</taxon>
    </lineage>
</organism>
<dbReference type="GO" id="GO:0016020">
    <property type="term" value="C:membrane"/>
    <property type="evidence" value="ECO:0007669"/>
    <property type="project" value="UniProtKB-SubCell"/>
</dbReference>
<dbReference type="OrthoDB" id="4142200at2759"/>
<feature type="transmembrane region" description="Helical" evidence="8">
    <location>
        <begin position="142"/>
        <end position="165"/>
    </location>
</feature>
<dbReference type="PANTHER" id="PTHR48022:SF7">
    <property type="entry name" value="MAJOR FACILITATOR SUPERFAMILY (MFS) PROFILE DOMAIN-CONTAINING PROTEIN-RELATED"/>
    <property type="match status" value="1"/>
</dbReference>
<evidence type="ECO:0000313" key="10">
    <source>
        <dbReference type="EMBL" id="KAH3685981.1"/>
    </source>
</evidence>
<dbReference type="InterPro" id="IPR050360">
    <property type="entry name" value="MFS_Sugar_Transporters"/>
</dbReference>
<protein>
    <recommendedName>
        <fullName evidence="9">Major facilitator superfamily (MFS) profile domain-containing protein</fullName>
    </recommendedName>
</protein>
<name>A0A9P8TP30_WICPI</name>
<comment type="subcellular location">
    <subcellularLocation>
        <location evidence="1">Membrane</location>
        <topology evidence="1">Multi-pass membrane protein</topology>
    </subcellularLocation>
</comment>
<feature type="transmembrane region" description="Helical" evidence="8">
    <location>
        <begin position="171"/>
        <end position="190"/>
    </location>
</feature>
<feature type="compositionally biased region" description="Basic and acidic residues" evidence="7">
    <location>
        <begin position="564"/>
        <end position="583"/>
    </location>
</feature>
<feature type="transmembrane region" description="Helical" evidence="8">
    <location>
        <begin position="321"/>
        <end position="343"/>
    </location>
</feature>
<feature type="transmembrane region" description="Helical" evidence="8">
    <location>
        <begin position="432"/>
        <end position="451"/>
    </location>
</feature>
<keyword evidence="6 8" id="KW-0472">Membrane</keyword>
<dbReference type="InterPro" id="IPR020846">
    <property type="entry name" value="MFS_dom"/>
</dbReference>
<evidence type="ECO:0000256" key="2">
    <source>
        <dbReference type="ARBA" id="ARBA00010992"/>
    </source>
</evidence>
<comment type="similarity">
    <text evidence="2">Belongs to the major facilitator superfamily. Sugar transporter (TC 2.A.1.1) family.</text>
</comment>
<dbReference type="PROSITE" id="PS00217">
    <property type="entry name" value="SUGAR_TRANSPORT_2"/>
    <property type="match status" value="1"/>
</dbReference>
<evidence type="ECO:0000256" key="4">
    <source>
        <dbReference type="ARBA" id="ARBA00022692"/>
    </source>
</evidence>
<reference evidence="10" key="2">
    <citation type="submission" date="2021-01" db="EMBL/GenBank/DDBJ databases">
        <authorList>
            <person name="Schikora-Tamarit M.A."/>
        </authorList>
    </citation>
    <scope>NUCLEOTIDE SEQUENCE</scope>
    <source>
        <strain evidence="10">CBS2887</strain>
    </source>
</reference>
<keyword evidence="11" id="KW-1185">Reference proteome</keyword>
<feature type="domain" description="Major facilitator superfamily (MFS) profile" evidence="9">
    <location>
        <begin position="11"/>
        <end position="485"/>
    </location>
</feature>
<dbReference type="InterPro" id="IPR005829">
    <property type="entry name" value="Sugar_transporter_CS"/>
</dbReference>
<feature type="transmembrane region" description="Helical" evidence="8">
    <location>
        <begin position="59"/>
        <end position="79"/>
    </location>
</feature>
<evidence type="ECO:0000256" key="5">
    <source>
        <dbReference type="ARBA" id="ARBA00022989"/>
    </source>
</evidence>
<dbReference type="SUPFAM" id="SSF103473">
    <property type="entry name" value="MFS general substrate transporter"/>
    <property type="match status" value="1"/>
</dbReference>
<proteinExistence type="inferred from homology"/>
<feature type="region of interest" description="Disordered" evidence="7">
    <location>
        <begin position="217"/>
        <end position="244"/>
    </location>
</feature>
<evidence type="ECO:0000256" key="1">
    <source>
        <dbReference type="ARBA" id="ARBA00004141"/>
    </source>
</evidence>
<dbReference type="InterPro" id="IPR036259">
    <property type="entry name" value="MFS_trans_sf"/>
</dbReference>
<dbReference type="InterPro" id="IPR003663">
    <property type="entry name" value="Sugar/inositol_transpt"/>
</dbReference>
<sequence>MGFKTYDTNKILWILALGGALLGFETSSMAVFVSSEQFIKYFDNPSSLQQGIIAGSNPAGAFFGCWIAGVASDMLGRVFTIQLGSILWIIGSAISVLVTDLWMVIAGRAVKGLSVGIFSAILSVYISEVFPDRKKGLATSVMQWCLTWGIMLMFYLSSLCVGIEGDMSFRVAWGAETIPGLLLFIGTFFLPESPKWLASQGKWQEASKIMEQINLASSKGKKGKTDSKNKASPQPGSPKVPGEDELLNSGGSLKRMEGVLEKFGNSGQSCTYGDLFKKDLRYHLLAGVITQSVTQLSGIGVLMYYLIFICEMVGMDANTKVLAASVQYVINVLFTIFPIIWLGKMRRKDVLVFGATSIGLCISAIGGIMGVYGHSVPPINGNESVVWEITGTPGTICLALCFLFVAIFASTLSCVSWLYTNEIFPSRAKAKGSAICMSVSWTLNFTLTFLAPLSLQFIKWGTFCIFGGFCLTGALIMGLWFPETYGLKDIEIETIFERVPLDAEMGNRELETKEINLVPMVDGNYGRSTNRSQQRPLGRTSGEINEGISPDSSSRGGRSASVDGTRRGDSHRKADTFSAEERRRSHSAAGLYSPENNADFLASPILRKKASLFGDFEVGGVSLNVSSFDAGLEDFTDTLRPQEQDQMGYDEKRLLNDYDAISPRPEGPATGEISEHYYNVASNESPFLNQYNSSPFGG</sequence>
<feature type="transmembrane region" description="Helical" evidence="8">
    <location>
        <begin position="350"/>
        <end position="373"/>
    </location>
</feature>
<evidence type="ECO:0000256" key="7">
    <source>
        <dbReference type="SAM" id="MobiDB-lite"/>
    </source>
</evidence>
<accession>A0A9P8TP30</accession>
<evidence type="ECO:0000259" key="9">
    <source>
        <dbReference type="PROSITE" id="PS50850"/>
    </source>
</evidence>
<dbReference type="InterPro" id="IPR005828">
    <property type="entry name" value="MFS_sugar_transport-like"/>
</dbReference>
<evidence type="ECO:0000313" key="11">
    <source>
        <dbReference type="Proteomes" id="UP000774326"/>
    </source>
</evidence>
<dbReference type="Proteomes" id="UP000774326">
    <property type="component" value="Unassembled WGS sequence"/>
</dbReference>
<feature type="transmembrane region" description="Helical" evidence="8">
    <location>
        <begin position="457"/>
        <end position="481"/>
    </location>
</feature>
<evidence type="ECO:0000256" key="6">
    <source>
        <dbReference type="ARBA" id="ARBA00023136"/>
    </source>
</evidence>
<keyword evidence="3" id="KW-0813">Transport</keyword>
<gene>
    <name evidence="10" type="ORF">WICPIJ_003048</name>
</gene>